<feature type="non-terminal residue" evidence="2">
    <location>
        <position position="1"/>
    </location>
</feature>
<feature type="domain" description="PH" evidence="1">
    <location>
        <begin position="8"/>
        <end position="107"/>
    </location>
</feature>
<name>A0A0B6YQ61_9EUPU</name>
<dbReference type="SMART" id="SM00233">
    <property type="entry name" value="PH"/>
    <property type="match status" value="1"/>
</dbReference>
<dbReference type="InterPro" id="IPR011993">
    <property type="entry name" value="PH-like_dom_sf"/>
</dbReference>
<accession>A0A0B6YQ61</accession>
<dbReference type="Gene3D" id="2.30.29.30">
    <property type="entry name" value="Pleckstrin-homology domain (PH domain)/Phosphotyrosine-binding domain (PTB)"/>
    <property type="match status" value="1"/>
</dbReference>
<dbReference type="SUPFAM" id="SSF50729">
    <property type="entry name" value="PH domain-like"/>
    <property type="match status" value="1"/>
</dbReference>
<reference evidence="2" key="1">
    <citation type="submission" date="2014-12" db="EMBL/GenBank/DDBJ databases">
        <title>Insight into the proteome of Arion vulgaris.</title>
        <authorList>
            <person name="Aradska J."/>
            <person name="Bulat T."/>
            <person name="Smidak R."/>
            <person name="Sarate P."/>
            <person name="Gangsoo J."/>
            <person name="Sialana F."/>
            <person name="Bilban M."/>
            <person name="Lubec G."/>
        </authorList>
    </citation>
    <scope>NUCLEOTIDE SEQUENCE</scope>
    <source>
        <tissue evidence="2">Skin</tissue>
    </source>
</reference>
<evidence type="ECO:0000313" key="2">
    <source>
        <dbReference type="EMBL" id="CEK58373.1"/>
    </source>
</evidence>
<organism evidence="2">
    <name type="scientific">Arion vulgaris</name>
    <dbReference type="NCBI Taxonomy" id="1028688"/>
    <lineage>
        <taxon>Eukaryota</taxon>
        <taxon>Metazoa</taxon>
        <taxon>Spiralia</taxon>
        <taxon>Lophotrochozoa</taxon>
        <taxon>Mollusca</taxon>
        <taxon>Gastropoda</taxon>
        <taxon>Heterobranchia</taxon>
        <taxon>Euthyneura</taxon>
        <taxon>Panpulmonata</taxon>
        <taxon>Eupulmonata</taxon>
        <taxon>Stylommatophora</taxon>
        <taxon>Helicina</taxon>
        <taxon>Arionoidea</taxon>
        <taxon>Arionidae</taxon>
        <taxon>Arion</taxon>
    </lineage>
</organism>
<dbReference type="InterPro" id="IPR001849">
    <property type="entry name" value="PH_domain"/>
</dbReference>
<dbReference type="Pfam" id="PF00169">
    <property type="entry name" value="PH"/>
    <property type="match status" value="1"/>
</dbReference>
<sequence>KLRDLKDIHTSGCLRYRKDGRFYKMHCVLSRGCFYAFRSDKGDEIADLCFALNQCNVNYIPEAEERTESLFAFKVNKSNCESISLCTDDHGTMMKWMMAMQFQSSKVMV</sequence>
<dbReference type="EMBL" id="HACG01011508">
    <property type="protein sequence ID" value="CEK58373.1"/>
    <property type="molecule type" value="Transcribed_RNA"/>
</dbReference>
<protein>
    <recommendedName>
        <fullName evidence="1">PH domain-containing protein</fullName>
    </recommendedName>
</protein>
<proteinExistence type="predicted"/>
<dbReference type="AlphaFoldDB" id="A0A0B6YQ61"/>
<feature type="non-terminal residue" evidence="2">
    <location>
        <position position="109"/>
    </location>
</feature>
<gene>
    <name evidence="2" type="primary">ORF32880</name>
</gene>
<evidence type="ECO:0000259" key="1">
    <source>
        <dbReference type="SMART" id="SM00233"/>
    </source>
</evidence>